<feature type="non-terminal residue" evidence="1">
    <location>
        <position position="104"/>
    </location>
</feature>
<dbReference type="STRING" id="436010.A0A167UGI7"/>
<sequence>ITARWLYVFTHHGTGFGDSIGRRVKLTKVSVNDMPNEPERKEGQVVAEITLEESVYTSPDKRFRLGFLSTLPITTVDCAMGGGGNVGLSQAIHTIFHAVSVPAC</sequence>
<reference evidence="1" key="1">
    <citation type="journal article" date="2016" name="Mol. Biol. Evol.">
        <title>Comparative Genomics of Early-Diverging Mushroom-Forming Fungi Provides Insights into the Origins of Lignocellulose Decay Capabilities.</title>
        <authorList>
            <person name="Nagy L.G."/>
            <person name="Riley R."/>
            <person name="Tritt A."/>
            <person name="Adam C."/>
            <person name="Daum C."/>
            <person name="Floudas D."/>
            <person name="Sun H."/>
            <person name="Yadav J.S."/>
            <person name="Pangilinan J."/>
            <person name="Larsson K.H."/>
            <person name="Matsuura K."/>
            <person name="Barry K."/>
            <person name="Labutti K."/>
            <person name="Kuo R."/>
            <person name="Ohm R.A."/>
            <person name="Bhattacharya S.S."/>
            <person name="Shirouzu T."/>
            <person name="Yoshinaga Y."/>
            <person name="Martin F.M."/>
            <person name="Grigoriev I.V."/>
            <person name="Hibbett D.S."/>
        </authorList>
    </citation>
    <scope>NUCLEOTIDE SEQUENCE [LARGE SCALE GENOMIC DNA]</scope>
    <source>
        <strain evidence="1">CBS 109695</strain>
    </source>
</reference>
<gene>
    <name evidence="1" type="ORF">FIBSPDRAFT_768204</name>
</gene>
<accession>A0A167UGI7</accession>
<organism evidence="1">
    <name type="scientific">Athelia psychrophila</name>
    <dbReference type="NCBI Taxonomy" id="1759441"/>
    <lineage>
        <taxon>Eukaryota</taxon>
        <taxon>Fungi</taxon>
        <taxon>Dikarya</taxon>
        <taxon>Basidiomycota</taxon>
        <taxon>Agaricomycotina</taxon>
        <taxon>Agaricomycetes</taxon>
        <taxon>Agaricomycetidae</taxon>
        <taxon>Atheliales</taxon>
        <taxon>Atheliaceae</taxon>
        <taxon>Athelia</taxon>
    </lineage>
</organism>
<protein>
    <submittedName>
        <fullName evidence="1">Uncharacterized protein</fullName>
    </submittedName>
</protein>
<dbReference type="OrthoDB" id="2831072at2759"/>
<name>A0A167UGI7_9AGAM</name>
<dbReference type="AlphaFoldDB" id="A0A167UGI7"/>
<dbReference type="EMBL" id="KV417981">
    <property type="protein sequence ID" value="KZP03926.1"/>
    <property type="molecule type" value="Genomic_DNA"/>
</dbReference>
<evidence type="ECO:0000313" key="1">
    <source>
        <dbReference type="EMBL" id="KZP03926.1"/>
    </source>
</evidence>
<proteinExistence type="predicted"/>